<dbReference type="Gene3D" id="1.20.5.440">
    <property type="entry name" value="ATP synthase delta/epsilon subunit, C-terminal domain"/>
    <property type="match status" value="1"/>
</dbReference>
<dbReference type="GO" id="GO:0003779">
    <property type="term" value="F:actin binding"/>
    <property type="evidence" value="ECO:0007669"/>
    <property type="project" value="InterPro"/>
</dbReference>
<dbReference type="InterPro" id="IPR039640">
    <property type="entry name" value="SCAB"/>
</dbReference>
<evidence type="ECO:0000313" key="6">
    <source>
        <dbReference type="EMBL" id="KAJ6778886.1"/>
    </source>
</evidence>
<comment type="caution">
    <text evidence="6">The sequence shown here is derived from an EMBL/GenBank/DDBJ whole genome shotgun (WGS) entry which is preliminary data.</text>
</comment>
<feature type="domain" description="Stomatal closure-related actin-binding protein PH" evidence="5">
    <location>
        <begin position="366"/>
        <end position="473"/>
    </location>
</feature>
<keyword evidence="7" id="KW-1185">Reference proteome</keyword>
<evidence type="ECO:0000259" key="4">
    <source>
        <dbReference type="Pfam" id="PF16712"/>
    </source>
</evidence>
<reference evidence="6" key="2">
    <citation type="journal article" date="2023" name="Int. J. Mol. Sci.">
        <title>De Novo Assembly and Annotation of 11 Diverse Shrub Willow (Salix) Genomes Reveals Novel Gene Organization in Sex-Linked Regions.</title>
        <authorList>
            <person name="Hyden B."/>
            <person name="Feng K."/>
            <person name="Yates T.B."/>
            <person name="Jawdy S."/>
            <person name="Cereghino C."/>
            <person name="Smart L.B."/>
            <person name="Muchero W."/>
        </authorList>
    </citation>
    <scope>NUCLEOTIDE SEQUENCE</scope>
    <source>
        <tissue evidence="6">Shoot tip</tissue>
    </source>
</reference>
<evidence type="ECO:0000256" key="1">
    <source>
        <dbReference type="SAM" id="Coils"/>
    </source>
</evidence>
<dbReference type="GO" id="GO:0010119">
    <property type="term" value="P:regulation of stomatal movement"/>
    <property type="evidence" value="ECO:0007669"/>
    <property type="project" value="InterPro"/>
</dbReference>
<evidence type="ECO:0000313" key="7">
    <source>
        <dbReference type="Proteomes" id="UP001151752"/>
    </source>
</evidence>
<accession>A0A9Q1APV7</accession>
<dbReference type="GO" id="GO:0007015">
    <property type="term" value="P:actin filament organization"/>
    <property type="evidence" value="ECO:0007669"/>
    <property type="project" value="InterPro"/>
</dbReference>
<dbReference type="Pfam" id="PF16709">
    <property type="entry name" value="SCAB-Ig"/>
    <property type="match status" value="1"/>
</dbReference>
<gene>
    <name evidence="6" type="ORF">OIU74_002635</name>
</gene>
<dbReference type="InterPro" id="IPR041144">
    <property type="entry name" value="SCAB-PH"/>
</dbReference>
<dbReference type="Pfam" id="PF17684">
    <property type="entry name" value="SCAB-PH"/>
    <property type="match status" value="1"/>
</dbReference>
<dbReference type="Pfam" id="PF16711">
    <property type="entry name" value="SCAB-ABD"/>
    <property type="match status" value="1"/>
</dbReference>
<keyword evidence="1" id="KW-0175">Coiled coil</keyword>
<dbReference type="InterPro" id="IPR032015">
    <property type="entry name" value="SCAB-Ig"/>
</dbReference>
<feature type="domain" description="Stomatal closure-related actin-binding protein coiled-coil" evidence="4">
    <location>
        <begin position="94"/>
        <end position="251"/>
    </location>
</feature>
<dbReference type="PANTHER" id="PTHR31172:SF7">
    <property type="entry name" value="STOMATAL CLOSURE-RELATED ACTIN-BINDING PROTEIN 3"/>
    <property type="match status" value="1"/>
</dbReference>
<dbReference type="AlphaFoldDB" id="A0A9Q1APV7"/>
<dbReference type="Gene3D" id="2.60.40.2700">
    <property type="match status" value="1"/>
</dbReference>
<reference evidence="6" key="1">
    <citation type="submission" date="2022-11" db="EMBL/GenBank/DDBJ databases">
        <authorList>
            <person name="Hyden B.L."/>
            <person name="Feng K."/>
            <person name="Yates T."/>
            <person name="Jawdy S."/>
            <person name="Smart L.B."/>
            <person name="Muchero W."/>
        </authorList>
    </citation>
    <scope>NUCLEOTIDE SEQUENCE</scope>
    <source>
        <tissue evidence="6">Shoot tip</tissue>
    </source>
</reference>
<evidence type="ECO:0000259" key="3">
    <source>
        <dbReference type="Pfam" id="PF16711"/>
    </source>
</evidence>
<evidence type="ECO:0000259" key="5">
    <source>
        <dbReference type="Pfam" id="PF17684"/>
    </source>
</evidence>
<proteinExistence type="predicted"/>
<sequence length="475" mass="53135">MSPEIEENMEGEVIFPVSADVSFASDGFPKYKLGPDNQILEEPKEDSKGPSLKEVVEQETMQLSDQHKRLSVRDLACKFDKNLTAAAKPKLREVASLEGHVLLKKLRDALESLRGRMAGRNKEDVEKAISMVEALAVKLTQKEGELIQEKFEASEDANKLVNQEKSFACAEIESARAVVQRIGEALDEEERDAQNSKNQDVEELVEEVQEARRIKLLHQPSKVIDMEHELRALRNQIREKSIVSVKLQKELAKSKRAEQNKLAPYVLDGSETLGSSLQLKPRSDSSSPLSKCSVQWYRVSSEDSQNEVISGANKTFYAPEPFDVGRVLQVDIVSNGQKVIVTTSGPIEPAARLATHVENLLRKSSSEFSVVISQMNGQDHPSHSVHVFNVGKMRLKLCRGWITKAREIYSATMQLCGVRTNANTAARSLFWQPRKGLSFVLTFESERDRNAAIMLARKYAYDCNTVILAGPEDQV</sequence>
<dbReference type="InterPro" id="IPR032009">
    <property type="entry name" value="SCAB_CC"/>
</dbReference>
<evidence type="ECO:0000259" key="2">
    <source>
        <dbReference type="Pfam" id="PF16709"/>
    </source>
</evidence>
<feature type="domain" description="Stomatal closure-related actin-binding protein Ig" evidence="2">
    <location>
        <begin position="265"/>
        <end position="362"/>
    </location>
</feature>
<dbReference type="PANTHER" id="PTHR31172">
    <property type="entry name" value="STOMATAL CLOSURE-RELATED ACTIN-BINDING PROTEIN 1"/>
    <property type="match status" value="1"/>
</dbReference>
<dbReference type="Pfam" id="PF16712">
    <property type="entry name" value="SCAB_CC"/>
    <property type="match status" value="1"/>
</dbReference>
<name>A0A9Q1APV7_9ROSI</name>
<protein>
    <submittedName>
        <fullName evidence="6">STOMATAL CLOSURE-RELATED ACTIN-BINDING PROTEIN 1</fullName>
    </submittedName>
</protein>
<organism evidence="6 7">
    <name type="scientific">Salix koriyanagi</name>
    <dbReference type="NCBI Taxonomy" id="2511006"/>
    <lineage>
        <taxon>Eukaryota</taxon>
        <taxon>Viridiplantae</taxon>
        <taxon>Streptophyta</taxon>
        <taxon>Embryophyta</taxon>
        <taxon>Tracheophyta</taxon>
        <taxon>Spermatophyta</taxon>
        <taxon>Magnoliopsida</taxon>
        <taxon>eudicotyledons</taxon>
        <taxon>Gunneridae</taxon>
        <taxon>Pentapetalae</taxon>
        <taxon>rosids</taxon>
        <taxon>fabids</taxon>
        <taxon>Malpighiales</taxon>
        <taxon>Salicaceae</taxon>
        <taxon>Saliceae</taxon>
        <taxon>Salix</taxon>
    </lineage>
</organism>
<dbReference type="EMBL" id="JAPFFM010000001">
    <property type="protein sequence ID" value="KAJ6778886.1"/>
    <property type="molecule type" value="Genomic_DNA"/>
</dbReference>
<dbReference type="Proteomes" id="UP001151752">
    <property type="component" value="Chromosome 16"/>
</dbReference>
<dbReference type="InterPro" id="IPR032012">
    <property type="entry name" value="SCAB-ABD"/>
</dbReference>
<feature type="domain" description="Stomatal closure-related actin-binding protein actin-binding" evidence="3">
    <location>
        <begin position="52"/>
        <end position="88"/>
    </location>
</feature>
<feature type="coiled-coil region" evidence="1">
    <location>
        <begin position="172"/>
        <end position="214"/>
    </location>
</feature>
<dbReference type="Gene3D" id="2.30.29.140">
    <property type="match status" value="1"/>
</dbReference>